<dbReference type="Gene3D" id="3.40.50.300">
    <property type="entry name" value="P-loop containing nucleotide triphosphate hydrolases"/>
    <property type="match status" value="1"/>
</dbReference>
<dbReference type="PANTHER" id="PTHR19848:SF8">
    <property type="entry name" value="F-BOX AND WD REPEAT DOMAIN CONTAINING 7"/>
    <property type="match status" value="1"/>
</dbReference>
<dbReference type="InterPro" id="IPR001680">
    <property type="entry name" value="WD40_rpt"/>
</dbReference>
<feature type="compositionally biased region" description="Basic and acidic residues" evidence="4">
    <location>
        <begin position="519"/>
        <end position="541"/>
    </location>
</feature>
<dbReference type="SMART" id="SM00320">
    <property type="entry name" value="WD40"/>
    <property type="match status" value="7"/>
</dbReference>
<organism evidence="7 8">
    <name type="scientific">Dyadobacter pollutisoli</name>
    <dbReference type="NCBI Taxonomy" id="2910158"/>
    <lineage>
        <taxon>Bacteria</taxon>
        <taxon>Pseudomonadati</taxon>
        <taxon>Bacteroidota</taxon>
        <taxon>Cytophagia</taxon>
        <taxon>Cytophagales</taxon>
        <taxon>Spirosomataceae</taxon>
        <taxon>Dyadobacter</taxon>
    </lineage>
</organism>
<evidence type="ECO:0000313" key="7">
    <source>
        <dbReference type="EMBL" id="WAC14454.1"/>
    </source>
</evidence>
<dbReference type="Pfam" id="PF20703">
    <property type="entry name" value="nSTAND1"/>
    <property type="match status" value="1"/>
</dbReference>
<dbReference type="PRINTS" id="PR00320">
    <property type="entry name" value="GPROTEINBRPT"/>
</dbReference>
<dbReference type="InterPro" id="IPR015943">
    <property type="entry name" value="WD40/YVTN_repeat-like_dom_sf"/>
</dbReference>
<keyword evidence="5" id="KW-0472">Membrane</keyword>
<evidence type="ECO:0000256" key="3">
    <source>
        <dbReference type="PROSITE-ProRule" id="PRU00221"/>
    </source>
</evidence>
<sequence>MVDKSTLANPFPGLRSYEYEDHALFFGRDSHIRALKNKLLESRFLALIGSSGSGKSSLIKAGLIPSLEVSAGHDDWSVVLFKPGAYPVKNLLTALKTRLRKDKGISAGVDLMSSEWSEDTIMNTVKELISAFGRSKLLLVIDQFEEIFRYDLDGGAQKEARSEASIFIQIILNHINQPGEQSYAAITMRSDYLDHCTEFKGLTEAINRGYYLLPKMTMEEVREVITKPVEVSGAKISTDLVDTLLDEITANPDSLPILQHALLRTWGKWAEIPANPEMITLAEYEAIGTMKNSINIHAEELFIQNLDDRRKIAAEKLFKTLIVSGASDTPVLHPITLAEIVKITGIPDYQLLDVIQVFRARGVSFLSPNSNIRLNNDSVIDVTVEKILVLWTRLSRWIKEELDSAKLYKQLSATAQVYQDGRAGLWVNPELQLGLKWQKDNQPTKEWAKRYDPYFERAINFLDYSRKQHEFDLQSQEEKQQKALRQSRYFAILGVGIGMVATVAVLYLTLLQAETRQALRESDTKEQAAQTERKRAEEQSKEATVQSKIAEQQQEIAEQQRLLTDEQRRIAVQQKAIAEKKTDEAILAKQSANLSAEIAGKALLETQEQKEIVENEKKEVLRQKVKVDTLIVVANKQREKADAATEKEKKLRLLAVARSIAIQSYQMPDSKDDISALLAIQAYKFNDKDSPDIFNALSKVADSKTVMRGHSDVVRAVTINAAHTKLASGSDDGTLKIWNLNDLTLRPESYGLPKGIRQDLRSVLFSQDDKSVIAGSDMGYIFKWKDETGNASPDVIRAHKTSIHSLLNIKNILISVSSDGAIRTWKMTDRSLDSVQHIKAAFPILCAKVSPDNKVLMCGSTNGKVLSFDLDNLKKAPTVYTFLQFGTQVSSLAFSPDGAKLITSNNYGSLHAWTLADNALTGAVNTVTGRHTSPVNSIIFSPNGKLMATCSYDGSVHIWNYKDILLQQQPIVIRDYDNWVMGLCFTADSNRLISCGADKSVRIWDINTDQLYAKIFKTVKRNFTTDEWNTYIGKDIDYQKILPTE</sequence>
<feature type="transmembrane region" description="Helical" evidence="5">
    <location>
        <begin position="489"/>
        <end position="510"/>
    </location>
</feature>
<dbReference type="InterPro" id="IPR020472">
    <property type="entry name" value="WD40_PAC1"/>
</dbReference>
<dbReference type="Pfam" id="PF00400">
    <property type="entry name" value="WD40"/>
    <property type="match status" value="3"/>
</dbReference>
<keyword evidence="2" id="KW-0677">Repeat</keyword>
<keyword evidence="1 3" id="KW-0853">WD repeat</keyword>
<feature type="repeat" description="WD" evidence="3">
    <location>
        <begin position="707"/>
        <end position="741"/>
    </location>
</feature>
<keyword evidence="8" id="KW-1185">Reference proteome</keyword>
<dbReference type="PROSITE" id="PS50082">
    <property type="entry name" value="WD_REPEATS_2"/>
    <property type="match status" value="3"/>
</dbReference>
<evidence type="ECO:0000256" key="5">
    <source>
        <dbReference type="SAM" id="Phobius"/>
    </source>
</evidence>
<dbReference type="InterPro" id="IPR027417">
    <property type="entry name" value="P-loop_NTPase"/>
</dbReference>
<accession>A0A9E8NI44</accession>
<protein>
    <recommendedName>
        <fullName evidence="6">Novel STAND NTPase 1 domain-containing protein</fullName>
    </recommendedName>
</protein>
<dbReference type="Gene3D" id="2.130.10.10">
    <property type="entry name" value="YVTN repeat-like/Quinoprotein amine dehydrogenase"/>
    <property type="match status" value="2"/>
</dbReference>
<dbReference type="PROSITE" id="PS50294">
    <property type="entry name" value="WD_REPEATS_REGION"/>
    <property type="match status" value="3"/>
</dbReference>
<keyword evidence="5" id="KW-0812">Transmembrane</keyword>
<dbReference type="CDD" id="cd00200">
    <property type="entry name" value="WD40"/>
    <property type="match status" value="1"/>
</dbReference>
<feature type="domain" description="Novel STAND NTPase 1" evidence="6">
    <location>
        <begin position="10"/>
        <end position="421"/>
    </location>
</feature>
<dbReference type="PROSITE" id="PS00678">
    <property type="entry name" value="WD_REPEATS_1"/>
    <property type="match status" value="2"/>
</dbReference>
<reference evidence="7" key="1">
    <citation type="submission" date="2022-11" db="EMBL/GenBank/DDBJ databases">
        <title>Dyadobacter pollutisoli sp. nov., isolated from plastic dumped soil.</title>
        <authorList>
            <person name="Kim J.M."/>
            <person name="Kim K.R."/>
            <person name="Lee J.K."/>
            <person name="Hao L."/>
            <person name="Jeon C.O."/>
        </authorList>
    </citation>
    <scope>NUCLEOTIDE SEQUENCE</scope>
    <source>
        <strain evidence="7">U1</strain>
    </source>
</reference>
<feature type="repeat" description="WD" evidence="3">
    <location>
        <begin position="928"/>
        <end position="960"/>
    </location>
</feature>
<feature type="repeat" description="WD" evidence="3">
    <location>
        <begin position="973"/>
        <end position="1014"/>
    </location>
</feature>
<dbReference type="Proteomes" id="UP001164653">
    <property type="component" value="Chromosome"/>
</dbReference>
<name>A0A9E8NI44_9BACT</name>
<dbReference type="EMBL" id="CP112998">
    <property type="protein sequence ID" value="WAC14454.1"/>
    <property type="molecule type" value="Genomic_DNA"/>
</dbReference>
<dbReference type="InterPro" id="IPR019775">
    <property type="entry name" value="WD40_repeat_CS"/>
</dbReference>
<dbReference type="SUPFAM" id="SSF50998">
    <property type="entry name" value="Quinoprotein alcohol dehydrogenase-like"/>
    <property type="match status" value="1"/>
</dbReference>
<dbReference type="PANTHER" id="PTHR19848">
    <property type="entry name" value="WD40 REPEAT PROTEIN"/>
    <property type="match status" value="1"/>
</dbReference>
<dbReference type="InterPro" id="IPR011047">
    <property type="entry name" value="Quinoprotein_ADH-like_sf"/>
</dbReference>
<feature type="region of interest" description="Disordered" evidence="4">
    <location>
        <begin position="519"/>
        <end position="547"/>
    </location>
</feature>
<evidence type="ECO:0000259" key="6">
    <source>
        <dbReference type="Pfam" id="PF20703"/>
    </source>
</evidence>
<keyword evidence="5" id="KW-1133">Transmembrane helix</keyword>
<evidence type="ECO:0000256" key="2">
    <source>
        <dbReference type="ARBA" id="ARBA00022737"/>
    </source>
</evidence>
<dbReference type="SUPFAM" id="SSF52540">
    <property type="entry name" value="P-loop containing nucleoside triphosphate hydrolases"/>
    <property type="match status" value="1"/>
</dbReference>
<dbReference type="AlphaFoldDB" id="A0A9E8NI44"/>
<evidence type="ECO:0000256" key="1">
    <source>
        <dbReference type="ARBA" id="ARBA00022574"/>
    </source>
</evidence>
<dbReference type="KEGG" id="dpf:ON006_10960"/>
<dbReference type="RefSeq" id="WP_244819822.1">
    <property type="nucleotide sequence ID" value="NZ_CP112998.1"/>
</dbReference>
<evidence type="ECO:0000313" key="8">
    <source>
        <dbReference type="Proteomes" id="UP001164653"/>
    </source>
</evidence>
<evidence type="ECO:0000256" key="4">
    <source>
        <dbReference type="SAM" id="MobiDB-lite"/>
    </source>
</evidence>
<dbReference type="InterPro" id="IPR049052">
    <property type="entry name" value="nSTAND1"/>
</dbReference>
<proteinExistence type="predicted"/>
<gene>
    <name evidence="7" type="ORF">ON006_10960</name>
</gene>